<dbReference type="InterPro" id="IPR011990">
    <property type="entry name" value="TPR-like_helical_dom_sf"/>
</dbReference>
<dbReference type="EMBL" id="BLLK01000062">
    <property type="protein sequence ID" value="GFH58484.1"/>
    <property type="molecule type" value="Genomic_DNA"/>
</dbReference>
<dbReference type="AlphaFoldDB" id="A0AAD3D9F2"/>
<sequence length="276" mass="32052">MILIKSISRVAAGRQITRFRNGSSICILNVHSKSYAPFNTPYVNNINLSESFRQFSIDNKSNLGQEYYEKAKQHLRQHEKSLQEKQQQQENQQYNSKSGLQVVKKIINQVRQERKEQLNGIEIHHSQVKEKANDLELAKEYMQIAAFWHGFNHAIVSLANDLLTQQDFNLEKELKYVYALDHNDLVFDLGELQRCPSGAHVAVKLYEFAGANDCAEAWFNLSHLLWMGHEIENNEEKSIEADMERAMECFDKAVKLGDDDVKLKQSNYKYYIVTTF</sequence>
<evidence type="ECO:0000313" key="2">
    <source>
        <dbReference type="EMBL" id="GFH58484.1"/>
    </source>
</evidence>
<comment type="caution">
    <text evidence="2">The sequence shown here is derived from an EMBL/GenBank/DDBJ whole genome shotgun (WGS) entry which is preliminary data.</text>
</comment>
<keyword evidence="3" id="KW-1185">Reference proteome</keyword>
<evidence type="ECO:0000313" key="3">
    <source>
        <dbReference type="Proteomes" id="UP001054902"/>
    </source>
</evidence>
<evidence type="ECO:0000256" key="1">
    <source>
        <dbReference type="SAM" id="Coils"/>
    </source>
</evidence>
<organism evidence="2 3">
    <name type="scientific">Chaetoceros tenuissimus</name>
    <dbReference type="NCBI Taxonomy" id="426638"/>
    <lineage>
        <taxon>Eukaryota</taxon>
        <taxon>Sar</taxon>
        <taxon>Stramenopiles</taxon>
        <taxon>Ochrophyta</taxon>
        <taxon>Bacillariophyta</taxon>
        <taxon>Coscinodiscophyceae</taxon>
        <taxon>Chaetocerotophycidae</taxon>
        <taxon>Chaetocerotales</taxon>
        <taxon>Chaetocerotaceae</taxon>
        <taxon>Chaetoceros</taxon>
    </lineage>
</organism>
<accession>A0AAD3D9F2</accession>
<proteinExistence type="predicted"/>
<dbReference type="Proteomes" id="UP001054902">
    <property type="component" value="Unassembled WGS sequence"/>
</dbReference>
<dbReference type="Gene3D" id="1.25.40.10">
    <property type="entry name" value="Tetratricopeptide repeat domain"/>
    <property type="match status" value="1"/>
</dbReference>
<reference evidence="2 3" key="1">
    <citation type="journal article" date="2021" name="Sci. Rep.">
        <title>The genome of the diatom Chaetoceros tenuissimus carries an ancient integrated fragment of an extant virus.</title>
        <authorList>
            <person name="Hongo Y."/>
            <person name="Kimura K."/>
            <person name="Takaki Y."/>
            <person name="Yoshida Y."/>
            <person name="Baba S."/>
            <person name="Kobayashi G."/>
            <person name="Nagasaki K."/>
            <person name="Hano T."/>
            <person name="Tomaru Y."/>
        </authorList>
    </citation>
    <scope>NUCLEOTIDE SEQUENCE [LARGE SCALE GENOMIC DNA]</scope>
    <source>
        <strain evidence="2 3">NIES-3715</strain>
    </source>
</reference>
<keyword evidence="1" id="KW-0175">Coiled coil</keyword>
<dbReference type="SUPFAM" id="SSF81901">
    <property type="entry name" value="HCP-like"/>
    <property type="match status" value="1"/>
</dbReference>
<name>A0AAD3D9F2_9STRA</name>
<gene>
    <name evidence="2" type="ORF">CTEN210_14960</name>
</gene>
<protein>
    <submittedName>
        <fullName evidence="2">Uncharacterized protein</fullName>
    </submittedName>
</protein>
<feature type="coiled-coil region" evidence="1">
    <location>
        <begin position="68"/>
        <end position="95"/>
    </location>
</feature>